<dbReference type="InterPro" id="IPR000235">
    <property type="entry name" value="Ribosomal_uS7"/>
</dbReference>
<dbReference type="GO" id="GO:0005840">
    <property type="term" value="C:ribosome"/>
    <property type="evidence" value="ECO:0007669"/>
    <property type="project" value="UniProtKB-KW"/>
</dbReference>
<evidence type="ECO:0000256" key="2">
    <source>
        <dbReference type="ARBA" id="ARBA00022980"/>
    </source>
</evidence>
<dbReference type="Gene3D" id="1.10.455.10">
    <property type="entry name" value="Ribosomal protein S7 domain"/>
    <property type="match status" value="1"/>
</dbReference>
<dbReference type="OrthoDB" id="9972728at2759"/>
<dbReference type="Proteomes" id="UP000053477">
    <property type="component" value="Unassembled WGS sequence"/>
</dbReference>
<dbReference type="SUPFAM" id="SSF47973">
    <property type="entry name" value="Ribosomal protein S7"/>
    <property type="match status" value="1"/>
</dbReference>
<dbReference type="EMBL" id="KQ086062">
    <property type="protein sequence ID" value="KLO09251.1"/>
    <property type="molecule type" value="Genomic_DNA"/>
</dbReference>
<dbReference type="InterPro" id="IPR023798">
    <property type="entry name" value="Ribosomal_uS7_dom"/>
</dbReference>
<proteinExistence type="inferred from homology"/>
<dbReference type="InParanoid" id="A0A0H2RWQ4"/>
<evidence type="ECO:0000259" key="4">
    <source>
        <dbReference type="Pfam" id="PF00177"/>
    </source>
</evidence>
<dbReference type="PANTHER" id="PTHR11205">
    <property type="entry name" value="RIBOSOMAL PROTEIN S7"/>
    <property type="match status" value="1"/>
</dbReference>
<organism evidence="5 6">
    <name type="scientific">Schizopora paradoxa</name>
    <dbReference type="NCBI Taxonomy" id="27342"/>
    <lineage>
        <taxon>Eukaryota</taxon>
        <taxon>Fungi</taxon>
        <taxon>Dikarya</taxon>
        <taxon>Basidiomycota</taxon>
        <taxon>Agaricomycotina</taxon>
        <taxon>Agaricomycetes</taxon>
        <taxon>Hymenochaetales</taxon>
        <taxon>Schizoporaceae</taxon>
        <taxon>Schizopora</taxon>
    </lineage>
</organism>
<dbReference type="Pfam" id="PF00177">
    <property type="entry name" value="Ribosomal_S7"/>
    <property type="match status" value="1"/>
</dbReference>
<dbReference type="InterPro" id="IPR047988">
    <property type="entry name" value="Ribosomal_uS7m_fungi"/>
</dbReference>
<evidence type="ECO:0000313" key="5">
    <source>
        <dbReference type="EMBL" id="KLO09251.1"/>
    </source>
</evidence>
<keyword evidence="6" id="KW-1185">Reference proteome</keyword>
<evidence type="ECO:0000313" key="6">
    <source>
        <dbReference type="Proteomes" id="UP000053477"/>
    </source>
</evidence>
<dbReference type="GO" id="GO:1990904">
    <property type="term" value="C:ribonucleoprotein complex"/>
    <property type="evidence" value="ECO:0007669"/>
    <property type="project" value="UniProtKB-KW"/>
</dbReference>
<keyword evidence="3" id="KW-0687">Ribonucleoprotein</keyword>
<evidence type="ECO:0000256" key="3">
    <source>
        <dbReference type="ARBA" id="ARBA00023274"/>
    </source>
</evidence>
<evidence type="ECO:0000256" key="1">
    <source>
        <dbReference type="ARBA" id="ARBA00007151"/>
    </source>
</evidence>
<comment type="similarity">
    <text evidence="1">Belongs to the universal ribosomal protein uS7 family.</text>
</comment>
<keyword evidence="2 5" id="KW-0689">Ribosomal protein</keyword>
<accession>A0A0H2RWQ4</accession>
<protein>
    <submittedName>
        <fullName evidence="5">Ribosomal protein S7</fullName>
    </submittedName>
</protein>
<dbReference type="AlphaFoldDB" id="A0A0H2RWQ4"/>
<dbReference type="STRING" id="27342.A0A0H2RWQ4"/>
<sequence>MLSTIARLFRSEASNVSRGNSLSRRIITAASSTPSNPSFPMPLDEMLPDDALLSRNASGSKPKQQPLVSHTDLPDHQIVLNLPLAEDPLLHYLASSIMQSGKRHAAQRRVRRTLLHLHAFTRLEPLPLLRKAVELAAPSVRVVTHKSGGKSTSIPVALNEKQRARYALQAILKASNSKSGKTLEERLAREVIHVLGSDKDTNAALKNKDTLHKFAMVNRGNIKEPR</sequence>
<dbReference type="GO" id="GO:0006412">
    <property type="term" value="P:translation"/>
    <property type="evidence" value="ECO:0007669"/>
    <property type="project" value="InterPro"/>
</dbReference>
<dbReference type="FunCoup" id="A0A0H2RWQ4">
    <property type="interactions" value="163"/>
</dbReference>
<gene>
    <name evidence="5" type="ORF">SCHPADRAFT_943807</name>
</gene>
<dbReference type="CDD" id="cd14868">
    <property type="entry name" value="uS7_Mitochondria_Fungi"/>
    <property type="match status" value="1"/>
</dbReference>
<feature type="domain" description="Small ribosomal subunit protein uS7" evidence="4">
    <location>
        <begin position="79"/>
        <end position="219"/>
    </location>
</feature>
<name>A0A0H2RWQ4_9AGAM</name>
<reference evidence="5 6" key="1">
    <citation type="submission" date="2015-04" db="EMBL/GenBank/DDBJ databases">
        <title>Complete genome sequence of Schizopora paradoxa KUC8140, a cosmopolitan wood degrader in East Asia.</title>
        <authorList>
            <consortium name="DOE Joint Genome Institute"/>
            <person name="Min B."/>
            <person name="Park H."/>
            <person name="Jang Y."/>
            <person name="Kim J.-J."/>
            <person name="Kim K.H."/>
            <person name="Pangilinan J."/>
            <person name="Lipzen A."/>
            <person name="Riley R."/>
            <person name="Grigoriev I.V."/>
            <person name="Spatafora J.W."/>
            <person name="Choi I.-G."/>
        </authorList>
    </citation>
    <scope>NUCLEOTIDE SEQUENCE [LARGE SCALE GENOMIC DNA]</scope>
    <source>
        <strain evidence="5 6">KUC8140</strain>
    </source>
</reference>
<dbReference type="InterPro" id="IPR036823">
    <property type="entry name" value="Ribosomal_uS7_dom_sf"/>
</dbReference>